<proteinExistence type="predicted"/>
<reference evidence="2" key="2">
    <citation type="submission" date="2020-11" db="EMBL/GenBank/DDBJ databases">
        <title>Description of novel Gluconobacter species.</title>
        <authorList>
            <person name="Cleenwerck I."/>
            <person name="Cnockaert M."/>
            <person name="Borremans W."/>
            <person name="Wieme A.D."/>
            <person name="De Vuyst L."/>
            <person name="Vandamme P."/>
        </authorList>
    </citation>
    <scope>NUCLEOTIDE SEQUENCE</scope>
    <source>
        <strain evidence="2">LMG 31484</strain>
    </source>
</reference>
<dbReference type="SMART" id="SM00530">
    <property type="entry name" value="HTH_XRE"/>
    <property type="match status" value="1"/>
</dbReference>
<keyword evidence="3" id="KW-1185">Reference proteome</keyword>
<comment type="caution">
    <text evidence="2">The sequence shown here is derived from an EMBL/GenBank/DDBJ whole genome shotgun (WGS) entry which is preliminary data.</text>
</comment>
<accession>A0ABR9Y6C6</accession>
<protein>
    <submittedName>
        <fullName evidence="2">Helix-turn-helix transcriptional regulator</fullName>
    </submittedName>
</protein>
<evidence type="ECO:0000313" key="2">
    <source>
        <dbReference type="EMBL" id="MBF0859392.1"/>
    </source>
</evidence>
<organism evidence="2 3">
    <name type="scientific">Gluconobacter vitians</name>
    <dbReference type="NCBI Taxonomy" id="2728102"/>
    <lineage>
        <taxon>Bacteria</taxon>
        <taxon>Pseudomonadati</taxon>
        <taxon>Pseudomonadota</taxon>
        <taxon>Alphaproteobacteria</taxon>
        <taxon>Acetobacterales</taxon>
        <taxon>Acetobacteraceae</taxon>
        <taxon>Gluconobacter</taxon>
    </lineage>
</organism>
<feature type="domain" description="HTH cro/C1-type" evidence="1">
    <location>
        <begin position="4"/>
        <end position="58"/>
    </location>
</feature>
<dbReference type="Gene3D" id="1.10.260.40">
    <property type="entry name" value="lambda repressor-like DNA-binding domains"/>
    <property type="match status" value="1"/>
</dbReference>
<name>A0ABR9Y6C6_9PROT</name>
<dbReference type="PROSITE" id="PS50943">
    <property type="entry name" value="HTH_CROC1"/>
    <property type="match status" value="1"/>
</dbReference>
<dbReference type="CDD" id="cd00093">
    <property type="entry name" value="HTH_XRE"/>
    <property type="match status" value="1"/>
</dbReference>
<dbReference type="InterPro" id="IPR001387">
    <property type="entry name" value="Cro/C1-type_HTH"/>
</dbReference>
<dbReference type="SUPFAM" id="SSF47413">
    <property type="entry name" value="lambda repressor-like DNA-binding domains"/>
    <property type="match status" value="1"/>
</dbReference>
<sequence>MNCIDTALLQKKISVRALAEKVGVSAETVRLWRTGRRRVSVRNITALCNALDLCAEQIRPDIFLKNPKKAA</sequence>
<dbReference type="Pfam" id="PF01381">
    <property type="entry name" value="HTH_3"/>
    <property type="match status" value="1"/>
</dbReference>
<evidence type="ECO:0000313" key="3">
    <source>
        <dbReference type="Proteomes" id="UP000623107"/>
    </source>
</evidence>
<reference evidence="2" key="1">
    <citation type="submission" date="2020-04" db="EMBL/GenBank/DDBJ databases">
        <authorList>
            <person name="Sombolestani A."/>
        </authorList>
    </citation>
    <scope>NUCLEOTIDE SEQUENCE</scope>
    <source>
        <strain evidence="2">LMG 31484</strain>
    </source>
</reference>
<dbReference type="RefSeq" id="WP_194260021.1">
    <property type="nucleotide sequence ID" value="NZ_JABCQG010000010.1"/>
</dbReference>
<dbReference type="EMBL" id="JABCQG010000010">
    <property type="protein sequence ID" value="MBF0859392.1"/>
    <property type="molecule type" value="Genomic_DNA"/>
</dbReference>
<dbReference type="Proteomes" id="UP000623107">
    <property type="component" value="Unassembled WGS sequence"/>
</dbReference>
<gene>
    <name evidence="2" type="ORF">HKD24_09215</name>
</gene>
<dbReference type="InterPro" id="IPR010982">
    <property type="entry name" value="Lambda_DNA-bd_dom_sf"/>
</dbReference>
<evidence type="ECO:0000259" key="1">
    <source>
        <dbReference type="PROSITE" id="PS50943"/>
    </source>
</evidence>